<proteinExistence type="predicted"/>
<feature type="domain" description="RRM" evidence="9">
    <location>
        <begin position="295"/>
        <end position="375"/>
    </location>
</feature>
<evidence type="ECO:0000256" key="2">
    <source>
        <dbReference type="ARBA" id="ARBA00022152"/>
    </source>
</evidence>
<dbReference type="CDD" id="cd00590">
    <property type="entry name" value="RRM_SF"/>
    <property type="match status" value="2"/>
</dbReference>
<dbReference type="Pfam" id="PF01936">
    <property type="entry name" value="NYN"/>
    <property type="match status" value="1"/>
</dbReference>
<name>A0A9N8DAN7_9STRA</name>
<feature type="compositionally biased region" description="Polar residues" evidence="8">
    <location>
        <begin position="671"/>
        <end position="682"/>
    </location>
</feature>
<feature type="region of interest" description="Disordered" evidence="8">
    <location>
        <begin position="659"/>
        <end position="682"/>
    </location>
</feature>
<dbReference type="SMART" id="SM00360">
    <property type="entry name" value="RRM"/>
    <property type="match status" value="2"/>
</dbReference>
<dbReference type="SUPFAM" id="SSF54928">
    <property type="entry name" value="RNA-binding domain, RBD"/>
    <property type="match status" value="1"/>
</dbReference>
<comment type="caution">
    <text evidence="10">The sequence shown here is derived from an EMBL/GenBank/DDBJ whole genome shotgun (WGS) entry which is preliminary data.</text>
</comment>
<keyword evidence="7" id="KW-0694">RNA-binding</keyword>
<evidence type="ECO:0000256" key="1">
    <source>
        <dbReference type="ARBA" id="ARBA00004275"/>
    </source>
</evidence>
<evidence type="ECO:0000256" key="3">
    <source>
        <dbReference type="ARBA" id="ARBA00022943"/>
    </source>
</evidence>
<dbReference type="PROSITE" id="PS50102">
    <property type="entry name" value="RRM"/>
    <property type="match status" value="1"/>
</dbReference>
<dbReference type="OrthoDB" id="549353at2759"/>
<evidence type="ECO:0000313" key="10">
    <source>
        <dbReference type="EMBL" id="CAB9499179.1"/>
    </source>
</evidence>
<gene>
    <name evidence="10" type="ORF">SEMRO_55_G032370.1</name>
</gene>
<dbReference type="InterPro" id="IPR012677">
    <property type="entry name" value="Nucleotide-bd_a/b_plait_sf"/>
</dbReference>
<evidence type="ECO:0000256" key="7">
    <source>
        <dbReference type="PROSITE-ProRule" id="PRU00176"/>
    </source>
</evidence>
<dbReference type="AlphaFoldDB" id="A0A9N8DAN7"/>
<evidence type="ECO:0000256" key="6">
    <source>
        <dbReference type="ARBA" id="ARBA00030116"/>
    </source>
</evidence>
<dbReference type="Proteomes" id="UP001153069">
    <property type="component" value="Unassembled WGS sequence"/>
</dbReference>
<dbReference type="InterPro" id="IPR021139">
    <property type="entry name" value="NYN"/>
</dbReference>
<keyword evidence="3" id="KW-0221">Differentiation</keyword>
<keyword evidence="5" id="KW-0469">Meiosis</keyword>
<dbReference type="GO" id="GO:0051321">
    <property type="term" value="P:meiotic cell cycle"/>
    <property type="evidence" value="ECO:0007669"/>
    <property type="project" value="UniProtKB-KW"/>
</dbReference>
<evidence type="ECO:0000259" key="9">
    <source>
        <dbReference type="PROSITE" id="PS50102"/>
    </source>
</evidence>
<dbReference type="GO" id="GO:0005777">
    <property type="term" value="C:peroxisome"/>
    <property type="evidence" value="ECO:0007669"/>
    <property type="project" value="UniProtKB-SubCell"/>
</dbReference>
<dbReference type="GO" id="GO:0003723">
    <property type="term" value="F:RNA binding"/>
    <property type="evidence" value="ECO:0007669"/>
    <property type="project" value="UniProtKB-UniRule"/>
</dbReference>
<keyword evidence="4" id="KW-0576">Peroxisome</keyword>
<dbReference type="Gene3D" id="3.30.70.330">
    <property type="match status" value="1"/>
</dbReference>
<reference evidence="10" key="1">
    <citation type="submission" date="2020-06" db="EMBL/GenBank/DDBJ databases">
        <authorList>
            <consortium name="Plant Systems Biology data submission"/>
        </authorList>
    </citation>
    <scope>NUCLEOTIDE SEQUENCE</scope>
    <source>
        <strain evidence="10">D6</strain>
    </source>
</reference>
<dbReference type="EMBL" id="CAICTM010000054">
    <property type="protein sequence ID" value="CAB9499179.1"/>
    <property type="molecule type" value="Genomic_DNA"/>
</dbReference>
<evidence type="ECO:0000256" key="4">
    <source>
        <dbReference type="ARBA" id="ARBA00023140"/>
    </source>
</evidence>
<dbReference type="InterPro" id="IPR035979">
    <property type="entry name" value="RBD_domain_sf"/>
</dbReference>
<dbReference type="InterPro" id="IPR000504">
    <property type="entry name" value="RRM_dom"/>
</dbReference>
<evidence type="ECO:0000256" key="5">
    <source>
        <dbReference type="ARBA" id="ARBA00023254"/>
    </source>
</evidence>
<dbReference type="PANTHER" id="PTHR14379">
    <property type="entry name" value="LIMKAIN B LKAP"/>
    <property type="match status" value="1"/>
</dbReference>
<dbReference type="GO" id="GO:0004540">
    <property type="term" value="F:RNA nuclease activity"/>
    <property type="evidence" value="ECO:0007669"/>
    <property type="project" value="InterPro"/>
</dbReference>
<dbReference type="GO" id="GO:0010468">
    <property type="term" value="P:regulation of gene expression"/>
    <property type="evidence" value="ECO:0007669"/>
    <property type="project" value="InterPro"/>
</dbReference>
<comment type="subcellular location">
    <subcellularLocation>
        <location evidence="1">Peroxisome</location>
    </subcellularLocation>
</comment>
<keyword evidence="3" id="KW-0896">Oogenesis</keyword>
<organism evidence="10 11">
    <name type="scientific">Seminavis robusta</name>
    <dbReference type="NCBI Taxonomy" id="568900"/>
    <lineage>
        <taxon>Eukaryota</taxon>
        <taxon>Sar</taxon>
        <taxon>Stramenopiles</taxon>
        <taxon>Ochrophyta</taxon>
        <taxon>Bacillariophyta</taxon>
        <taxon>Bacillariophyceae</taxon>
        <taxon>Bacillariophycidae</taxon>
        <taxon>Naviculales</taxon>
        <taxon>Naviculaceae</taxon>
        <taxon>Seminavis</taxon>
    </lineage>
</organism>
<dbReference type="Gene3D" id="3.40.50.1010">
    <property type="entry name" value="5'-nuclease"/>
    <property type="match status" value="1"/>
</dbReference>
<evidence type="ECO:0000313" key="11">
    <source>
        <dbReference type="Proteomes" id="UP001153069"/>
    </source>
</evidence>
<sequence>MSSPAAVFWDYENVPLLASVPASDASKALIDALSPHGIRIVDRKVYYDTEGDLSLNAGDLCKNGFTLVNTPRRGQKESVDKKLTVDMLCFAWDRLSETDVKPSVVLITGDGDYVYALNKLKDRRVKVFIIHGKECRLSADLQSIADVHMSLFDDILDKNRQLAAEENARRLRKILLQEVSKEDTKAEDGWVLASQVAEIFHRKTGSAHSGTGTRAKLVYKEAREFAMEMGWLEKGRCFLGNGKGEIIATNNAGPRFSKEEFLRVKSLSGIGSDKATNQAAPTSTGTIGPPAGPSTRIFIKNIPRGTSELDLVEFIEKQLDSTVIHAYRKPWYEAPYTFAHVALETERDAERLIILATESKLILGGRHLKVDYDRFCKVHPKQSPSYVRGDIEKDLVEGDSTLAFCKILKLSTVEGWAKASVVSSRFQRYLILGAADDFPARSRDDALRQGLIECGRSVHHQQRLAGFAHVSQSQLVPTENQEHICLRLTPKGTQLLMTRQAPVLLDNTLPSLQKCKTQHLYIKSLPVSTTVRELVHFLKTEHSLTIKKACIDPTKPGYTYCTAHVEFATSRDSDKVLEMCTGNRLRLENRPLAASVDKFIPDWDAYCPTRIYTAEHPSSVTLYHEASLLPLSTLSSKSYKADSNNQNNQAGNLPDLTARQSSEERRGGNASPFSVTQDLLWS</sequence>
<evidence type="ECO:0000256" key="8">
    <source>
        <dbReference type="SAM" id="MobiDB-lite"/>
    </source>
</evidence>
<dbReference type="PANTHER" id="PTHR14379:SF3">
    <property type="entry name" value="MEIOSIS REGULATOR AND MRNA STABILITY FACTOR 1"/>
    <property type="match status" value="1"/>
</dbReference>
<keyword evidence="11" id="KW-1185">Reference proteome</keyword>
<protein>
    <recommendedName>
        <fullName evidence="2">Meiosis regulator and mRNA stability factor 1</fullName>
    </recommendedName>
    <alternativeName>
        <fullName evidence="6">Limkain-b1</fullName>
    </alternativeName>
</protein>
<accession>A0A9N8DAN7</accession>
<dbReference type="InterPro" id="IPR024768">
    <property type="entry name" value="Marf1"/>
</dbReference>